<feature type="compositionally biased region" description="Polar residues" evidence="2">
    <location>
        <begin position="1"/>
        <end position="11"/>
    </location>
</feature>
<dbReference type="PANTHER" id="PTHR38701">
    <property type="entry name" value="CHROMOSOME 8, WHOLE GENOME SHOTGUN SEQUENCE"/>
    <property type="match status" value="1"/>
</dbReference>
<dbReference type="OrthoDB" id="2555519at2759"/>
<dbReference type="Proteomes" id="UP000018144">
    <property type="component" value="Unassembled WGS sequence"/>
</dbReference>
<organism evidence="3 4">
    <name type="scientific">Pyronema omphalodes (strain CBS 100304)</name>
    <name type="common">Pyronema confluens</name>
    <dbReference type="NCBI Taxonomy" id="1076935"/>
    <lineage>
        <taxon>Eukaryota</taxon>
        <taxon>Fungi</taxon>
        <taxon>Dikarya</taxon>
        <taxon>Ascomycota</taxon>
        <taxon>Pezizomycotina</taxon>
        <taxon>Pezizomycetes</taxon>
        <taxon>Pezizales</taxon>
        <taxon>Pyronemataceae</taxon>
        <taxon>Pyronema</taxon>
    </lineage>
</organism>
<dbReference type="OMA" id="EYSVHVN"/>
<gene>
    <name evidence="3" type="ORF">PCON_08040</name>
</gene>
<sequence length="682" mass="74088">MKVPAITTNPPDTAERLKRKKSTMATERPPAKVPPNPSTPVLPRVRTTRNPTPSSLHPNVTTRSPKAAPRKPRSDTVTAPPDMSHQNLSPRPYIARPSSAASNRSFASNATYNGNSSRMSQPNINPTNGSSMFFHAGQTGYHDGPTTQPTYNPAPTSAPKFFHADGAPSVMTNGDLLPRRPYRASMAGSTVGSAVGSAVGSHIGSERILAPSPASRAFNPSPPSSRPSSIVGQHTVTRSASMIMSKPHTPLSTPTAPPSTRAHVKFVYANGAEELSPPREYAGSATSSPQLQQSPFPGAINTSPSKSGFPMSPLGSPGLSSPPHYFQRQGSHSRKSSADLQRDARKARTVSVSSMAEVTVAPQTDEEHSEADNEDDQSSSHSSSEEISESESEDDDEPEEAPPPPPMTAAERIKMMEDRAANSRRERKVMDLEISNASLLAINKTLEREMRKQSAELRRYKRLARTGTLASISKTDLKTKSGIDSAIDTEAATIEEGSSDYSLDSEPSTDTETEKLSEEASSNSDVSGDESANDEKHRAADEKRLAADLSKHQALLDASTKMNKSLHCCLLVTDQLIKEGKKALEYSVKPSDVRIGGRVLIDEDETTLDSVDVSAAEETEDEHQTDVEHETEEEGEEDEEDDELTEEEDYYEDRFDGQEEETIPKKLFIPPERLRELRYGMA</sequence>
<feature type="compositionally biased region" description="Basic and acidic residues" evidence="2">
    <location>
        <begin position="411"/>
        <end position="427"/>
    </location>
</feature>
<feature type="compositionally biased region" description="Polar residues" evidence="2">
    <location>
        <begin position="284"/>
        <end position="306"/>
    </location>
</feature>
<feature type="compositionally biased region" description="Polar residues" evidence="2">
    <location>
        <begin position="230"/>
        <end position="242"/>
    </location>
</feature>
<feature type="compositionally biased region" description="Low complexity" evidence="2">
    <location>
        <begin position="210"/>
        <end position="219"/>
    </location>
</feature>
<accession>U4LDV5</accession>
<feature type="compositionally biased region" description="Low complexity" evidence="2">
    <location>
        <begin position="307"/>
        <end position="323"/>
    </location>
</feature>
<feature type="compositionally biased region" description="Pro residues" evidence="2">
    <location>
        <begin position="31"/>
        <end position="40"/>
    </location>
</feature>
<dbReference type="eggNOG" id="ENOG502SDCC">
    <property type="taxonomic scope" value="Eukaryota"/>
</dbReference>
<dbReference type="PANTHER" id="PTHR38701:SF1">
    <property type="entry name" value="UP-REGULATED DURING SEPTATION PROTEIN 1 DOMAIN-CONTAINING PROTEIN"/>
    <property type="match status" value="1"/>
</dbReference>
<feature type="region of interest" description="Disordered" evidence="2">
    <location>
        <begin position="1"/>
        <end position="166"/>
    </location>
</feature>
<dbReference type="EMBL" id="HF935415">
    <property type="protein sequence ID" value="CCX30048.1"/>
    <property type="molecule type" value="Genomic_DNA"/>
</dbReference>
<feature type="region of interest" description="Disordered" evidence="2">
    <location>
        <begin position="613"/>
        <end position="666"/>
    </location>
</feature>
<keyword evidence="1" id="KW-0175">Coiled coil</keyword>
<evidence type="ECO:0000256" key="2">
    <source>
        <dbReference type="SAM" id="MobiDB-lite"/>
    </source>
</evidence>
<feature type="compositionally biased region" description="Polar residues" evidence="2">
    <location>
        <begin position="48"/>
        <end position="64"/>
    </location>
</feature>
<feature type="compositionally biased region" description="Polar residues" evidence="2">
    <location>
        <begin position="145"/>
        <end position="155"/>
    </location>
</feature>
<proteinExistence type="predicted"/>
<feature type="compositionally biased region" description="Polar residues" evidence="2">
    <location>
        <begin position="111"/>
        <end position="131"/>
    </location>
</feature>
<dbReference type="AlphaFoldDB" id="U4LDV5"/>
<feature type="compositionally biased region" description="Low complexity" evidence="2">
    <location>
        <begin position="247"/>
        <end position="261"/>
    </location>
</feature>
<evidence type="ECO:0000313" key="4">
    <source>
        <dbReference type="Proteomes" id="UP000018144"/>
    </source>
</evidence>
<reference evidence="3 4" key="1">
    <citation type="journal article" date="2013" name="PLoS Genet.">
        <title>The genome and development-dependent transcriptomes of Pyronema confluens: a window into fungal evolution.</title>
        <authorList>
            <person name="Traeger S."/>
            <person name="Altegoer F."/>
            <person name="Freitag M."/>
            <person name="Gabaldon T."/>
            <person name="Kempken F."/>
            <person name="Kumar A."/>
            <person name="Marcet-Houben M."/>
            <person name="Poggeler S."/>
            <person name="Stajich J.E."/>
            <person name="Nowrousian M."/>
        </authorList>
    </citation>
    <scope>NUCLEOTIDE SEQUENCE [LARGE SCALE GENOMIC DNA]</scope>
    <source>
        <strain evidence="4">CBS 100304</strain>
        <tissue evidence="3">Vegetative mycelium</tissue>
    </source>
</reference>
<feature type="compositionally biased region" description="Acidic residues" evidence="2">
    <location>
        <begin position="367"/>
        <end position="377"/>
    </location>
</feature>
<evidence type="ECO:0000256" key="1">
    <source>
        <dbReference type="SAM" id="Coils"/>
    </source>
</evidence>
<evidence type="ECO:0000313" key="3">
    <source>
        <dbReference type="EMBL" id="CCX30048.1"/>
    </source>
</evidence>
<name>U4LDV5_PYROM</name>
<feature type="compositionally biased region" description="Basic and acidic residues" evidence="2">
    <location>
        <begin position="336"/>
        <end position="346"/>
    </location>
</feature>
<feature type="compositionally biased region" description="Polar residues" evidence="2">
    <location>
        <begin position="499"/>
        <end position="510"/>
    </location>
</feature>
<feature type="region of interest" description="Disordered" evidence="2">
    <location>
        <begin position="208"/>
        <end position="427"/>
    </location>
</feature>
<feature type="compositionally biased region" description="Acidic residues" evidence="2">
    <location>
        <begin position="629"/>
        <end position="651"/>
    </location>
</feature>
<feature type="compositionally biased region" description="Low complexity" evidence="2">
    <location>
        <begin position="95"/>
        <end position="110"/>
    </location>
</feature>
<protein>
    <submittedName>
        <fullName evidence="3">Uncharacterized protein</fullName>
    </submittedName>
</protein>
<feature type="compositionally biased region" description="Acidic residues" evidence="2">
    <location>
        <begin position="386"/>
        <end position="400"/>
    </location>
</feature>
<dbReference type="STRING" id="1076935.U4LDV5"/>
<keyword evidence="4" id="KW-1185">Reference proteome</keyword>
<feature type="region of interest" description="Disordered" evidence="2">
    <location>
        <begin position="491"/>
        <end position="545"/>
    </location>
</feature>
<feature type="compositionally biased region" description="Basic and acidic residues" evidence="2">
    <location>
        <begin position="533"/>
        <end position="545"/>
    </location>
</feature>
<feature type="coiled-coil region" evidence="1">
    <location>
        <begin position="436"/>
        <end position="463"/>
    </location>
</feature>